<dbReference type="Pfam" id="PF00253">
    <property type="entry name" value="Ribosomal_S14"/>
    <property type="match status" value="1"/>
</dbReference>
<name>Q9TCB4_NEPOL</name>
<evidence type="ECO:0000256" key="1">
    <source>
        <dbReference type="ARBA" id="ARBA00004173"/>
    </source>
</evidence>
<dbReference type="GO" id="GO:0005739">
    <property type="term" value="C:mitochondrion"/>
    <property type="evidence" value="ECO:0007669"/>
    <property type="project" value="UniProtKB-SubCell"/>
</dbReference>
<evidence type="ECO:0000256" key="2">
    <source>
        <dbReference type="ARBA" id="ARBA00009083"/>
    </source>
</evidence>
<proteinExistence type="inferred from homology"/>
<gene>
    <name evidence="8" type="primary">rps14</name>
</gene>
<organism evidence="8">
    <name type="scientific">Nephroselmis olivacea</name>
    <name type="common">Green alga</name>
    <dbReference type="NCBI Taxonomy" id="31312"/>
    <lineage>
        <taxon>Eukaryota</taxon>
        <taxon>Viridiplantae</taxon>
        <taxon>Chlorophyta</taxon>
        <taxon>Nephroselmidophyceae</taxon>
        <taxon>Nephroselmidales</taxon>
        <taxon>Nephroselmidaceae</taxon>
        <taxon>Nephroselmis</taxon>
    </lineage>
</organism>
<evidence type="ECO:0000256" key="5">
    <source>
        <dbReference type="ARBA" id="ARBA00023274"/>
    </source>
</evidence>
<dbReference type="AlphaFoldDB" id="Q9TCB4"/>
<keyword evidence="5" id="KW-0687">Ribonucleoprotein</keyword>
<comment type="similarity">
    <text evidence="2">Belongs to the universal ribosomal protein uS14 family.</text>
</comment>
<dbReference type="RefSeq" id="YP_665656.1">
    <property type="nucleotide sequence ID" value="NC_008239.1"/>
</dbReference>
<dbReference type="InterPro" id="IPR001209">
    <property type="entry name" value="Ribosomal_uS14"/>
</dbReference>
<dbReference type="PANTHER" id="PTHR19836">
    <property type="entry name" value="30S RIBOSOMAL PROTEIN S14"/>
    <property type="match status" value="1"/>
</dbReference>
<evidence type="ECO:0000256" key="6">
    <source>
        <dbReference type="ARBA" id="ARBA00040774"/>
    </source>
</evidence>
<dbReference type="GO" id="GO:0015935">
    <property type="term" value="C:small ribosomal subunit"/>
    <property type="evidence" value="ECO:0007669"/>
    <property type="project" value="TreeGrafter"/>
</dbReference>
<dbReference type="PANTHER" id="PTHR19836:SF30">
    <property type="entry name" value="RIBOSOMAL PROTEIN S14"/>
    <property type="match status" value="1"/>
</dbReference>
<sequence length="99" mass="11804">MVNSIQRDKKRRLLSKSYELLRMQYQSIIKNRSIPQDLRYSYILKLTQLPRNSSMIRLKNRCVITGRSKSVYRFCRLSRISFRELASKGLLMGITKSSW</sequence>
<dbReference type="EMBL" id="AF110138">
    <property type="protein sequence ID" value="AAF03183.1"/>
    <property type="molecule type" value="Genomic_DNA"/>
</dbReference>
<dbReference type="GeneID" id="4178025"/>
<protein>
    <recommendedName>
        <fullName evidence="6">Small ribosomal subunit protein uS14m</fullName>
    </recommendedName>
    <alternativeName>
        <fullName evidence="7">Ribosomal protein S14, mitochondrial</fullName>
    </alternativeName>
</protein>
<evidence type="ECO:0000256" key="3">
    <source>
        <dbReference type="ARBA" id="ARBA00022980"/>
    </source>
</evidence>
<dbReference type="GO" id="GO:0006412">
    <property type="term" value="P:translation"/>
    <property type="evidence" value="ECO:0007669"/>
    <property type="project" value="InterPro"/>
</dbReference>
<keyword evidence="3 8" id="KW-0689">Ribosomal protein</keyword>
<comment type="subcellular location">
    <subcellularLocation>
        <location evidence="1">Mitochondrion</location>
    </subcellularLocation>
</comment>
<evidence type="ECO:0000313" key="8">
    <source>
        <dbReference type="EMBL" id="AAF03183.1"/>
    </source>
</evidence>
<dbReference type="Gene3D" id="1.10.287.1480">
    <property type="match status" value="1"/>
</dbReference>
<keyword evidence="4 8" id="KW-0496">Mitochondrion</keyword>
<dbReference type="SUPFAM" id="SSF57716">
    <property type="entry name" value="Glucocorticoid receptor-like (DNA-binding domain)"/>
    <property type="match status" value="1"/>
</dbReference>
<dbReference type="NCBIfam" id="NF006477">
    <property type="entry name" value="PRK08881.1"/>
    <property type="match status" value="1"/>
</dbReference>
<evidence type="ECO:0000256" key="7">
    <source>
        <dbReference type="ARBA" id="ARBA00042804"/>
    </source>
</evidence>
<geneLocation type="mitochondrion" evidence="8"/>
<dbReference type="GO" id="GO:0003735">
    <property type="term" value="F:structural constituent of ribosome"/>
    <property type="evidence" value="ECO:0007669"/>
    <property type="project" value="InterPro"/>
</dbReference>
<reference evidence="8" key="1">
    <citation type="journal article" date="1999" name="Plant Cell">
        <title>The complete mitochondrial DNA sequences of Nephroselmis olivacea and Pedinomonas minor: two radically different evolutionary patterns within the green algae.</title>
        <authorList>
            <person name="Turmel M."/>
            <person name="Lemieux C."/>
            <person name="Burger G."/>
            <person name="Lang B.F."/>
            <person name="Otis C."/>
            <person name="Plante I."/>
            <person name="Gray M.W."/>
        </authorList>
    </citation>
    <scope>NUCLEOTIDE SEQUENCE</scope>
    <source>
        <strain evidence="8">NIES-484</strain>
    </source>
</reference>
<accession>Q9TCB4</accession>
<dbReference type="FunFam" id="1.10.287.1480:FF:000001">
    <property type="entry name" value="30S ribosomal protein S14"/>
    <property type="match status" value="1"/>
</dbReference>
<evidence type="ECO:0000256" key="4">
    <source>
        <dbReference type="ARBA" id="ARBA00023128"/>
    </source>
</evidence>